<accession>A0A3S0Y3E4</accession>
<dbReference type="PANTHER" id="PTHR46959">
    <property type="entry name" value="SULFOQUINOVOSIDASE"/>
    <property type="match status" value="1"/>
</dbReference>
<reference evidence="5 6" key="1">
    <citation type="journal article" date="2019" name="Genome Biol. Evol.">
        <title>Day and night: Metabolic profiles and evolutionary relationships of six axenic non-marine cyanobacteria.</title>
        <authorList>
            <person name="Will S.E."/>
            <person name="Henke P."/>
            <person name="Boedeker C."/>
            <person name="Huang S."/>
            <person name="Brinkmann H."/>
            <person name="Rohde M."/>
            <person name="Jarek M."/>
            <person name="Friedl T."/>
            <person name="Seufert S."/>
            <person name="Schumacher M."/>
            <person name="Overmann J."/>
            <person name="Neumann-Schaal M."/>
            <person name="Petersen J."/>
        </authorList>
    </citation>
    <scope>NUCLEOTIDE SEQUENCE [LARGE SCALE GENOMIC DNA]</scope>
    <source>
        <strain evidence="5 6">PCC 6912</strain>
    </source>
</reference>
<keyword evidence="2" id="KW-0326">Glycosidase</keyword>
<dbReference type="Pfam" id="PF01055">
    <property type="entry name" value="Glyco_hydro_31_2nd"/>
    <property type="match status" value="1"/>
</dbReference>
<evidence type="ECO:0000313" key="6">
    <source>
        <dbReference type="Proteomes" id="UP000268857"/>
    </source>
</evidence>
<sequence length="785" mass="88706">MPSPQDYQENTPEALTFKQLQQLQKQVKRPKSRVRASGWVVRRLLRVLTKPFRIIFRPKVIDFGAIATVVPSQTYQLGEFTINWQGADTQKPYLYINHADNPSKIIWHTPAGQNFIAGAKVHLEIIEERGSVEIDENRKSQFPNQTVDRIEEAGDFLVIFGRLQESRSQGESAQYALYFRTSGSKQLDFYLHIIGDDINLAQLRFATSADEHFYGFGEQFSRIDCKGYEVRIVTEEGGIGRGDPGPKTLNLLGVAGTMFSSYAPAPHFITSKMRSLFLMNTEPSVFDLREKETASVRIFSNRMQGRILAGETPLELIELYTAHTGRMAPLPEWVNYGAIVGMQGGTRLVQSVWEKLRAFNTPIAGFWLQDWVGQRKTAIGKQLWWNWQLDENTYPNWKELVADLAQEGISVGVYINPFLVNPPSEQIQGRRNLYQEAEEQDFLVKDEAGEIYLVDNTDFAAALVDLSNPNAREWFKSLIKEEILGNGAKFWMADFAEAAQFDGKFYSQESGLSYHNQYAVDWAQVNREAIAEVGKEGEVWFFNRAGYLKTPLFSTAMWLGDQNVTWKENDGMPSALKGLISGGISGFSINHSDIGGYTSIAYPILLALGIGFKRSKELLFRWMEMNAFSPIFRTHEGNQPDANVQFNTNDETLATFSYWAKIYAAFAGYRKKLMAEAATTGYPLVRHLFLHYPDDPNTYKIEDEFLLGSEFLIAPVLKPGATSVNVYLPIGKWVHLWSGNTYGNVAQGMYQQIDAPLGQPPVFYRQGSPDAQAVLEALKEKGLLN</sequence>
<feature type="domain" description="Glycoside hydrolase family 31 TIM barrel" evidence="3">
    <location>
        <begin position="348"/>
        <end position="658"/>
    </location>
</feature>
<dbReference type="InterPro" id="IPR000322">
    <property type="entry name" value="Glyco_hydro_31_TIM"/>
</dbReference>
<proteinExistence type="inferred from homology"/>
<keyword evidence="2" id="KW-0378">Hydrolase</keyword>
<dbReference type="SUPFAM" id="SSF51445">
    <property type="entry name" value="(Trans)glycosidases"/>
    <property type="match status" value="1"/>
</dbReference>
<dbReference type="AlphaFoldDB" id="A0A3S0Y3E4"/>
<evidence type="ECO:0000256" key="2">
    <source>
        <dbReference type="RuleBase" id="RU361185"/>
    </source>
</evidence>
<dbReference type="CDD" id="cd06594">
    <property type="entry name" value="GH31_glucosidase_YihQ"/>
    <property type="match status" value="1"/>
</dbReference>
<dbReference type="OrthoDB" id="176168at2"/>
<dbReference type="NCBIfam" id="NF007746">
    <property type="entry name" value="PRK10426.1"/>
    <property type="match status" value="1"/>
</dbReference>
<name>A0A3S0Y3E4_CHLFR</name>
<dbReference type="Gene3D" id="2.60.40.1180">
    <property type="entry name" value="Golgi alpha-mannosidase II"/>
    <property type="match status" value="1"/>
</dbReference>
<comment type="caution">
    <text evidence="5">The sequence shown here is derived from an EMBL/GenBank/DDBJ whole genome shotgun (WGS) entry which is preliminary data.</text>
</comment>
<evidence type="ECO:0000259" key="3">
    <source>
        <dbReference type="Pfam" id="PF01055"/>
    </source>
</evidence>
<comment type="similarity">
    <text evidence="1 2">Belongs to the glycosyl hydrolase 31 family.</text>
</comment>
<evidence type="ECO:0000313" key="5">
    <source>
        <dbReference type="EMBL" id="RUR83454.1"/>
    </source>
</evidence>
<gene>
    <name evidence="5" type="ORF">PCC6912_22870</name>
</gene>
<keyword evidence="6" id="KW-1185">Reference proteome</keyword>
<dbReference type="EMBL" id="RSCJ01000007">
    <property type="protein sequence ID" value="RUR83454.1"/>
    <property type="molecule type" value="Genomic_DNA"/>
</dbReference>
<dbReference type="GO" id="GO:0004553">
    <property type="term" value="F:hydrolase activity, hydrolyzing O-glycosyl compounds"/>
    <property type="evidence" value="ECO:0007669"/>
    <property type="project" value="InterPro"/>
</dbReference>
<organism evidence="5 6">
    <name type="scientific">Chlorogloeopsis fritschii PCC 6912</name>
    <dbReference type="NCBI Taxonomy" id="211165"/>
    <lineage>
        <taxon>Bacteria</taxon>
        <taxon>Bacillati</taxon>
        <taxon>Cyanobacteriota</taxon>
        <taxon>Cyanophyceae</taxon>
        <taxon>Nostocales</taxon>
        <taxon>Chlorogloeopsidaceae</taxon>
        <taxon>Chlorogloeopsis</taxon>
    </lineage>
</organism>
<evidence type="ECO:0000256" key="1">
    <source>
        <dbReference type="ARBA" id="ARBA00007806"/>
    </source>
</evidence>
<dbReference type="Pfam" id="PF21365">
    <property type="entry name" value="Glyco_hydro_31_3rd"/>
    <property type="match status" value="1"/>
</dbReference>
<dbReference type="GO" id="GO:0030246">
    <property type="term" value="F:carbohydrate binding"/>
    <property type="evidence" value="ECO:0007669"/>
    <property type="project" value="InterPro"/>
</dbReference>
<dbReference type="SUPFAM" id="SSF51011">
    <property type="entry name" value="Glycosyl hydrolase domain"/>
    <property type="match status" value="1"/>
</dbReference>
<dbReference type="Gene3D" id="2.60.40.1760">
    <property type="entry name" value="glycosyl hydrolase (family 31)"/>
    <property type="match status" value="1"/>
</dbReference>
<protein>
    <submittedName>
        <fullName evidence="5">Alpha-glucosidase</fullName>
    </submittedName>
</protein>
<dbReference type="InterPro" id="IPR013780">
    <property type="entry name" value="Glyco_hydro_b"/>
</dbReference>
<dbReference type="RefSeq" id="WP_016874610.1">
    <property type="nucleotide sequence ID" value="NZ_AJLN01000116.1"/>
</dbReference>
<dbReference type="InterPro" id="IPR017853">
    <property type="entry name" value="GH"/>
</dbReference>
<evidence type="ECO:0000259" key="4">
    <source>
        <dbReference type="Pfam" id="PF21365"/>
    </source>
</evidence>
<feature type="domain" description="Glycosyl hydrolase family 31 C-terminal" evidence="4">
    <location>
        <begin position="681"/>
        <end position="768"/>
    </location>
</feature>
<dbReference type="GO" id="GO:0005975">
    <property type="term" value="P:carbohydrate metabolic process"/>
    <property type="evidence" value="ECO:0007669"/>
    <property type="project" value="InterPro"/>
</dbReference>
<dbReference type="STRING" id="211165.GCA_000317285_04829"/>
<dbReference type="PANTHER" id="PTHR46959:SF2">
    <property type="entry name" value="SULFOQUINOVOSIDASE"/>
    <property type="match status" value="1"/>
</dbReference>
<dbReference type="InterPro" id="IPR048395">
    <property type="entry name" value="Glyco_hydro_31_C"/>
</dbReference>
<dbReference type="Proteomes" id="UP000268857">
    <property type="component" value="Unassembled WGS sequence"/>
</dbReference>
<dbReference type="Gene3D" id="3.20.20.80">
    <property type="entry name" value="Glycosidases"/>
    <property type="match status" value="1"/>
</dbReference>
<dbReference type="InterPro" id="IPR052990">
    <property type="entry name" value="Sulfoquinovosidase_GH31"/>
</dbReference>
<dbReference type="SUPFAM" id="SSF74650">
    <property type="entry name" value="Galactose mutarotase-like"/>
    <property type="match status" value="1"/>
</dbReference>
<dbReference type="InterPro" id="IPR044112">
    <property type="entry name" value="YihQ_TIM-like"/>
</dbReference>
<dbReference type="InterPro" id="IPR011013">
    <property type="entry name" value="Gal_mutarotase_sf_dom"/>
</dbReference>
<dbReference type="CDD" id="cd14752">
    <property type="entry name" value="GH31_N"/>
    <property type="match status" value="1"/>
</dbReference>